<comment type="catalytic activity">
    <reaction evidence="1">
        <text>beta-D-ribopyranose = beta-D-ribofuranose</text>
        <dbReference type="Rhea" id="RHEA:25432"/>
        <dbReference type="ChEBI" id="CHEBI:27476"/>
        <dbReference type="ChEBI" id="CHEBI:47002"/>
        <dbReference type="EC" id="5.4.99.62"/>
    </reaction>
</comment>
<dbReference type="PANTHER" id="PTHR31690:SF4">
    <property type="entry name" value="FUCOSE MUTAROTASE"/>
    <property type="match status" value="1"/>
</dbReference>
<dbReference type="Pfam" id="PF05025">
    <property type="entry name" value="RbsD_FucU"/>
    <property type="match status" value="1"/>
</dbReference>
<proteinExistence type="predicted"/>
<evidence type="ECO:0000256" key="1">
    <source>
        <dbReference type="ARBA" id="ARBA00000223"/>
    </source>
</evidence>
<dbReference type="GO" id="GO:0042806">
    <property type="term" value="F:fucose binding"/>
    <property type="evidence" value="ECO:0007669"/>
    <property type="project" value="TreeGrafter"/>
</dbReference>
<dbReference type="RefSeq" id="WP_198738553.1">
    <property type="nucleotide sequence ID" value="NZ_JAEIOS010000012.1"/>
</dbReference>
<dbReference type="AlphaFoldDB" id="A0A934M7G5"/>
<dbReference type="InterPro" id="IPR050443">
    <property type="entry name" value="RbsD/FucU_mutarotase"/>
</dbReference>
<gene>
    <name evidence="4" type="ORF">JDV75_07020</name>
</gene>
<dbReference type="InterPro" id="IPR007721">
    <property type="entry name" value="RbsD_FucU"/>
</dbReference>
<evidence type="ECO:0000313" key="4">
    <source>
        <dbReference type="EMBL" id="MBI8989512.1"/>
    </source>
</evidence>
<comment type="catalytic activity">
    <reaction evidence="3">
        <text>alpha-L-fucose = beta-L-fucose</text>
        <dbReference type="Rhea" id="RHEA:25580"/>
        <dbReference type="ChEBI" id="CHEBI:42548"/>
        <dbReference type="ChEBI" id="CHEBI:42589"/>
        <dbReference type="EC" id="5.1.3.29"/>
    </reaction>
</comment>
<dbReference type="PANTHER" id="PTHR31690">
    <property type="entry name" value="FUCOSE MUTAROTASE"/>
    <property type="match status" value="1"/>
</dbReference>
<evidence type="ECO:0000256" key="2">
    <source>
        <dbReference type="ARBA" id="ARBA00023235"/>
    </source>
</evidence>
<keyword evidence="5" id="KW-1185">Reference proteome</keyword>
<dbReference type="Gene3D" id="3.40.1650.10">
    <property type="entry name" value="RbsD-like domain"/>
    <property type="match status" value="1"/>
</dbReference>
<comment type="caution">
    <text evidence="4">The sequence shown here is derived from an EMBL/GenBank/DDBJ whole genome shotgun (WGS) entry which is preliminary data.</text>
</comment>
<dbReference type="GO" id="GO:0006004">
    <property type="term" value="P:fucose metabolic process"/>
    <property type="evidence" value="ECO:0007669"/>
    <property type="project" value="TreeGrafter"/>
</dbReference>
<dbReference type="EMBL" id="JAEIOS010000012">
    <property type="protein sequence ID" value="MBI8989512.1"/>
    <property type="molecule type" value="Genomic_DNA"/>
</dbReference>
<organism evidence="4 5">
    <name type="scientific">Corynebacterium meridianum</name>
    <dbReference type="NCBI Taxonomy" id="2765363"/>
    <lineage>
        <taxon>Bacteria</taxon>
        <taxon>Bacillati</taxon>
        <taxon>Actinomycetota</taxon>
        <taxon>Actinomycetes</taxon>
        <taxon>Mycobacteriales</taxon>
        <taxon>Corynebacteriaceae</taxon>
        <taxon>Corynebacterium</taxon>
    </lineage>
</organism>
<keyword evidence="2 4" id="KW-0413">Isomerase</keyword>
<evidence type="ECO:0000313" key="5">
    <source>
        <dbReference type="Proteomes" id="UP000645966"/>
    </source>
</evidence>
<dbReference type="InterPro" id="IPR023750">
    <property type="entry name" value="RbsD-like_sf"/>
</dbReference>
<evidence type="ECO:0000256" key="3">
    <source>
        <dbReference type="ARBA" id="ARBA00036324"/>
    </source>
</evidence>
<name>A0A934M7G5_9CORY</name>
<dbReference type="GO" id="GO:0036373">
    <property type="term" value="F:L-fucose mutarotase activity"/>
    <property type="evidence" value="ECO:0007669"/>
    <property type="project" value="UniProtKB-EC"/>
</dbReference>
<dbReference type="Proteomes" id="UP000645966">
    <property type="component" value="Unassembled WGS sequence"/>
</dbReference>
<dbReference type="GO" id="GO:0062193">
    <property type="term" value="F:D-ribose pyranase activity"/>
    <property type="evidence" value="ECO:0007669"/>
    <property type="project" value="UniProtKB-EC"/>
</dbReference>
<reference evidence="4" key="1">
    <citation type="submission" date="2020-12" db="EMBL/GenBank/DDBJ databases">
        <title>Genome public.</title>
        <authorList>
            <person name="Sun Q."/>
        </authorList>
    </citation>
    <scope>NUCLEOTIDE SEQUENCE</scope>
    <source>
        <strain evidence="4">CCM 8863</strain>
    </source>
</reference>
<protein>
    <submittedName>
        <fullName evidence="4">Fucose isomerase</fullName>
    </submittedName>
</protein>
<dbReference type="SUPFAM" id="SSF102546">
    <property type="entry name" value="RbsD-like"/>
    <property type="match status" value="1"/>
</dbReference>
<sequence>MLNNIPKILSPDLVHVLMDMGHGEEIVIADANFPGAEFNDHVLRADGHGIPEILEAILELMPLDPYNDWQFALMNTLGDDPTPEIWPTYRKIIENAEPEHHTEGHFDRFDFYDQARKARAVLITGETALYGNIILKKGVVL</sequence>
<accession>A0A934M7G5</accession>